<reference evidence="2" key="1">
    <citation type="submission" date="2016-07" db="EMBL/GenBank/DDBJ databases">
        <authorList>
            <person name="Florea S."/>
            <person name="Webb J.S."/>
            <person name="Jaromczyk J."/>
            <person name="Schardl C.L."/>
        </authorList>
    </citation>
    <scope>NUCLEOTIDE SEQUENCE [LARGE SCALE GENOMIC DNA]</scope>
    <source>
        <strain evidence="2">MV-1</strain>
    </source>
</reference>
<dbReference type="AlphaFoldDB" id="A0A1E5Q353"/>
<keyword evidence="2" id="KW-1185">Reference proteome</keyword>
<name>A0A1E5Q353_9PROT</name>
<comment type="caution">
    <text evidence="1">The sequence shown here is derived from an EMBL/GenBank/DDBJ whole genome shotgun (WGS) entry which is preliminary data.</text>
</comment>
<organism evidence="1 2">
    <name type="scientific">Magnetovibrio blakemorei</name>
    <dbReference type="NCBI Taxonomy" id="28181"/>
    <lineage>
        <taxon>Bacteria</taxon>
        <taxon>Pseudomonadati</taxon>
        <taxon>Pseudomonadota</taxon>
        <taxon>Alphaproteobacteria</taxon>
        <taxon>Rhodospirillales</taxon>
        <taxon>Magnetovibrionaceae</taxon>
        <taxon>Magnetovibrio</taxon>
    </lineage>
</organism>
<evidence type="ECO:0000313" key="1">
    <source>
        <dbReference type="EMBL" id="OEJ63676.1"/>
    </source>
</evidence>
<dbReference type="Proteomes" id="UP000095347">
    <property type="component" value="Unassembled WGS sequence"/>
</dbReference>
<protein>
    <submittedName>
        <fullName evidence="1">Uncharacterized protein</fullName>
    </submittedName>
</protein>
<accession>A0A1E5Q353</accession>
<dbReference type="RefSeq" id="WP_069959594.1">
    <property type="nucleotide sequence ID" value="NZ_MCGG01000088.1"/>
</dbReference>
<dbReference type="STRING" id="28181.BEN30_17570"/>
<proteinExistence type="predicted"/>
<dbReference type="EMBL" id="MCGG01000088">
    <property type="protein sequence ID" value="OEJ63676.1"/>
    <property type="molecule type" value="Genomic_DNA"/>
</dbReference>
<gene>
    <name evidence="1" type="ORF">BEN30_17570</name>
</gene>
<sequence length="98" mass="11196">MALQNKNITRQHYTPDDACLTSEEIEFLLKPDEADLVSIQNQLSPAQDPSPVFKELSFAANELIFALNRALREGKDNFGMMVLLNQVDRFRQSLVEKQ</sequence>
<evidence type="ECO:0000313" key="2">
    <source>
        <dbReference type="Proteomes" id="UP000095347"/>
    </source>
</evidence>